<feature type="transmembrane region" description="Helical" evidence="1">
    <location>
        <begin position="61"/>
        <end position="88"/>
    </location>
</feature>
<reference evidence="2 3" key="1">
    <citation type="journal article" date="2019" name="Nat. Ecol. Evol.">
        <title>Megaphylogeny resolves global patterns of mushroom evolution.</title>
        <authorList>
            <person name="Varga T."/>
            <person name="Krizsan K."/>
            <person name="Foldi C."/>
            <person name="Dima B."/>
            <person name="Sanchez-Garcia M."/>
            <person name="Sanchez-Ramirez S."/>
            <person name="Szollosi G.J."/>
            <person name="Szarkandi J.G."/>
            <person name="Papp V."/>
            <person name="Albert L."/>
            <person name="Andreopoulos W."/>
            <person name="Angelini C."/>
            <person name="Antonin V."/>
            <person name="Barry K.W."/>
            <person name="Bougher N.L."/>
            <person name="Buchanan P."/>
            <person name="Buyck B."/>
            <person name="Bense V."/>
            <person name="Catcheside P."/>
            <person name="Chovatia M."/>
            <person name="Cooper J."/>
            <person name="Damon W."/>
            <person name="Desjardin D."/>
            <person name="Finy P."/>
            <person name="Geml J."/>
            <person name="Haridas S."/>
            <person name="Hughes K."/>
            <person name="Justo A."/>
            <person name="Karasinski D."/>
            <person name="Kautmanova I."/>
            <person name="Kiss B."/>
            <person name="Kocsube S."/>
            <person name="Kotiranta H."/>
            <person name="LaButti K.M."/>
            <person name="Lechner B.E."/>
            <person name="Liimatainen K."/>
            <person name="Lipzen A."/>
            <person name="Lukacs Z."/>
            <person name="Mihaltcheva S."/>
            <person name="Morgado L.N."/>
            <person name="Niskanen T."/>
            <person name="Noordeloos M.E."/>
            <person name="Ohm R.A."/>
            <person name="Ortiz-Santana B."/>
            <person name="Ovrebo C."/>
            <person name="Racz N."/>
            <person name="Riley R."/>
            <person name="Savchenko A."/>
            <person name="Shiryaev A."/>
            <person name="Soop K."/>
            <person name="Spirin V."/>
            <person name="Szebenyi C."/>
            <person name="Tomsovsky M."/>
            <person name="Tulloss R.E."/>
            <person name="Uehling J."/>
            <person name="Grigoriev I.V."/>
            <person name="Vagvolgyi C."/>
            <person name="Papp T."/>
            <person name="Martin F.M."/>
            <person name="Miettinen O."/>
            <person name="Hibbett D.S."/>
            <person name="Nagy L.G."/>
        </authorList>
    </citation>
    <scope>NUCLEOTIDE SEQUENCE [LARGE SCALE GENOMIC DNA]</scope>
    <source>
        <strain evidence="2 3">CBS 121175</strain>
    </source>
</reference>
<accession>A0A5C3L457</accession>
<keyword evidence="1" id="KW-0812">Transmembrane</keyword>
<dbReference type="AlphaFoldDB" id="A0A5C3L457"/>
<organism evidence="2 3">
    <name type="scientific">Coprinopsis marcescibilis</name>
    <name type="common">Agaric fungus</name>
    <name type="synonym">Psathyrella marcescibilis</name>
    <dbReference type="NCBI Taxonomy" id="230819"/>
    <lineage>
        <taxon>Eukaryota</taxon>
        <taxon>Fungi</taxon>
        <taxon>Dikarya</taxon>
        <taxon>Basidiomycota</taxon>
        <taxon>Agaricomycotina</taxon>
        <taxon>Agaricomycetes</taxon>
        <taxon>Agaricomycetidae</taxon>
        <taxon>Agaricales</taxon>
        <taxon>Agaricineae</taxon>
        <taxon>Psathyrellaceae</taxon>
        <taxon>Coprinopsis</taxon>
    </lineage>
</organism>
<evidence type="ECO:0000256" key="1">
    <source>
        <dbReference type="SAM" id="Phobius"/>
    </source>
</evidence>
<feature type="transmembrane region" description="Helical" evidence="1">
    <location>
        <begin position="141"/>
        <end position="164"/>
    </location>
</feature>
<evidence type="ECO:0008006" key="4">
    <source>
        <dbReference type="Google" id="ProtNLM"/>
    </source>
</evidence>
<dbReference type="Proteomes" id="UP000307440">
    <property type="component" value="Unassembled WGS sequence"/>
</dbReference>
<name>A0A5C3L457_COPMA</name>
<evidence type="ECO:0000313" key="3">
    <source>
        <dbReference type="Proteomes" id="UP000307440"/>
    </source>
</evidence>
<feature type="transmembrane region" description="Helical" evidence="1">
    <location>
        <begin position="12"/>
        <end position="40"/>
    </location>
</feature>
<sequence>MADVTFYRQKLVVSVVSAGVEGVLSGMFIVLFSTTIPLLINPPTTSRIAWRAGLLRRLGRPLVVGSILLFLSIVAHWVCTLVRVIKIISPLFETFSAFPFMDNPSEPLGLAKISLIACTGSIADALLIWRLWILSDCRKLVALPPVIAYALVCASYTYTALLFVRDEGDDQYRRDWVQLSAAATILVNLYCSFGLACFLFRLQSHALFRDNKYRFQRLLTLTIESAAIWV</sequence>
<gene>
    <name evidence="2" type="ORF">FA15DRAFT_701893</name>
</gene>
<dbReference type="OrthoDB" id="3250682at2759"/>
<protein>
    <recommendedName>
        <fullName evidence="4">Integral membrane protein</fullName>
    </recommendedName>
</protein>
<dbReference type="EMBL" id="ML210164">
    <property type="protein sequence ID" value="TFK27495.1"/>
    <property type="molecule type" value="Genomic_DNA"/>
</dbReference>
<keyword evidence="3" id="KW-1185">Reference proteome</keyword>
<feature type="transmembrane region" description="Helical" evidence="1">
    <location>
        <begin position="176"/>
        <end position="200"/>
    </location>
</feature>
<evidence type="ECO:0000313" key="2">
    <source>
        <dbReference type="EMBL" id="TFK27495.1"/>
    </source>
</evidence>
<feature type="transmembrane region" description="Helical" evidence="1">
    <location>
        <begin position="108"/>
        <end position="129"/>
    </location>
</feature>
<proteinExistence type="predicted"/>
<keyword evidence="1" id="KW-0472">Membrane</keyword>
<keyword evidence="1" id="KW-1133">Transmembrane helix</keyword>